<dbReference type="AlphaFoldDB" id="A0A1J7JHH2"/>
<organism evidence="1 2">
    <name type="scientific">Coniochaeta ligniaria NRRL 30616</name>
    <dbReference type="NCBI Taxonomy" id="1408157"/>
    <lineage>
        <taxon>Eukaryota</taxon>
        <taxon>Fungi</taxon>
        <taxon>Dikarya</taxon>
        <taxon>Ascomycota</taxon>
        <taxon>Pezizomycotina</taxon>
        <taxon>Sordariomycetes</taxon>
        <taxon>Sordariomycetidae</taxon>
        <taxon>Coniochaetales</taxon>
        <taxon>Coniochaetaceae</taxon>
        <taxon>Coniochaeta</taxon>
    </lineage>
</organism>
<accession>A0A1J7JHH2</accession>
<evidence type="ECO:0000313" key="2">
    <source>
        <dbReference type="Proteomes" id="UP000182658"/>
    </source>
</evidence>
<reference evidence="1 2" key="1">
    <citation type="submission" date="2016-10" db="EMBL/GenBank/DDBJ databases">
        <title>Draft genome sequence of Coniochaeta ligniaria NRRL30616, a lignocellulolytic fungus for bioabatement of inhibitors in plant biomass hydrolysates.</title>
        <authorList>
            <consortium name="DOE Joint Genome Institute"/>
            <person name="Jimenez D.J."/>
            <person name="Hector R.E."/>
            <person name="Riley R."/>
            <person name="Sun H."/>
            <person name="Grigoriev I.V."/>
            <person name="Van Elsas J.D."/>
            <person name="Nichols N.N."/>
        </authorList>
    </citation>
    <scope>NUCLEOTIDE SEQUENCE [LARGE SCALE GENOMIC DNA]</scope>
    <source>
        <strain evidence="1 2">NRRL 30616</strain>
    </source>
</reference>
<sequence length="305" mass="34552">MCLWANIHSVSASDVTTTRKYTDHPGSRLPSHGQGCATIAKRKACEEGTMGGRTEETRRCGSCYMWKSRHGTERPEHAWVKVTNGCKNPNRKTQEGDGQFQHFGDKRRCSACYTWLKAHDGTERPREQCERWDAIRNSDAEGGCQNPVCGSPENVVKMINHGEHRRCENCHKYKRLNGVDRPLSLCIRDSWRNVPNDGCQNASCRRPEGGGEFTGKGSNRRCQNCHKSKRRTALERSLSLCMRDVWRNPPDDGYQNSSCRRPEGGVKLTGKGSDRRCSACYAYLRANGTDRSVVLCMKDSWRETE</sequence>
<name>A0A1J7JHH2_9PEZI</name>
<dbReference type="InParanoid" id="A0A1J7JHH2"/>
<dbReference type="Proteomes" id="UP000182658">
    <property type="component" value="Unassembled WGS sequence"/>
</dbReference>
<protein>
    <submittedName>
        <fullName evidence="1">Uncharacterized protein</fullName>
    </submittedName>
</protein>
<proteinExistence type="predicted"/>
<gene>
    <name evidence="1" type="ORF">CONLIGDRAFT_707928</name>
</gene>
<dbReference type="EMBL" id="KV875100">
    <property type="protein sequence ID" value="OIW27074.1"/>
    <property type="molecule type" value="Genomic_DNA"/>
</dbReference>
<evidence type="ECO:0000313" key="1">
    <source>
        <dbReference type="EMBL" id="OIW27074.1"/>
    </source>
</evidence>
<keyword evidence="2" id="KW-1185">Reference proteome</keyword>